<keyword evidence="3 6" id="KW-0812">Transmembrane</keyword>
<feature type="transmembrane region" description="Helical" evidence="6">
    <location>
        <begin position="43"/>
        <end position="66"/>
    </location>
</feature>
<dbReference type="GO" id="GO:0005886">
    <property type="term" value="C:plasma membrane"/>
    <property type="evidence" value="ECO:0007669"/>
    <property type="project" value="UniProtKB-SubCell"/>
</dbReference>
<dbReference type="Pfam" id="PF04024">
    <property type="entry name" value="PspC"/>
    <property type="match status" value="1"/>
</dbReference>
<sequence>MKCILGGNNMKKKLYKSLKDRKIAGVCGGIAEYFDIDSNVIRILWVIFASAFGTGILPYIVCALILKDNPDEY</sequence>
<keyword evidence="4 6" id="KW-1133">Transmembrane helix</keyword>
<evidence type="ECO:0000256" key="2">
    <source>
        <dbReference type="ARBA" id="ARBA00022475"/>
    </source>
</evidence>
<feature type="domain" description="Phage shock protein PspC N-terminal" evidence="7">
    <location>
        <begin position="12"/>
        <end position="67"/>
    </location>
</feature>
<dbReference type="EMBL" id="LSDD01000124">
    <property type="protein sequence ID" value="KXB62171.1"/>
    <property type="molecule type" value="Genomic_DNA"/>
</dbReference>
<evidence type="ECO:0000256" key="1">
    <source>
        <dbReference type="ARBA" id="ARBA00004162"/>
    </source>
</evidence>
<proteinExistence type="predicted"/>
<keyword evidence="9" id="KW-1185">Reference proteome</keyword>
<evidence type="ECO:0000313" key="9">
    <source>
        <dbReference type="Proteomes" id="UP000070483"/>
    </source>
</evidence>
<dbReference type="PANTHER" id="PTHR33885">
    <property type="entry name" value="PHAGE SHOCK PROTEIN C"/>
    <property type="match status" value="1"/>
</dbReference>
<evidence type="ECO:0000259" key="7">
    <source>
        <dbReference type="Pfam" id="PF04024"/>
    </source>
</evidence>
<evidence type="ECO:0000256" key="6">
    <source>
        <dbReference type="SAM" id="Phobius"/>
    </source>
</evidence>
<dbReference type="AlphaFoldDB" id="A0A134A379"/>
<dbReference type="InterPro" id="IPR007168">
    <property type="entry name" value="Phageshock_PspC_N"/>
</dbReference>
<evidence type="ECO:0000313" key="8">
    <source>
        <dbReference type="EMBL" id="KXB62171.1"/>
    </source>
</evidence>
<dbReference type="PANTHER" id="PTHR33885:SF3">
    <property type="entry name" value="PHAGE SHOCK PROTEIN C"/>
    <property type="match status" value="1"/>
</dbReference>
<evidence type="ECO:0000256" key="4">
    <source>
        <dbReference type="ARBA" id="ARBA00022989"/>
    </source>
</evidence>
<keyword evidence="5 6" id="KW-0472">Membrane</keyword>
<evidence type="ECO:0000256" key="5">
    <source>
        <dbReference type="ARBA" id="ARBA00023136"/>
    </source>
</evidence>
<keyword evidence="2" id="KW-1003">Cell membrane</keyword>
<organism evidence="8 9">
    <name type="scientific">Leptotrichia wadei</name>
    <dbReference type="NCBI Taxonomy" id="157687"/>
    <lineage>
        <taxon>Bacteria</taxon>
        <taxon>Fusobacteriati</taxon>
        <taxon>Fusobacteriota</taxon>
        <taxon>Fusobacteriia</taxon>
        <taxon>Fusobacteriales</taxon>
        <taxon>Leptotrichiaceae</taxon>
        <taxon>Leptotrichia</taxon>
    </lineage>
</organism>
<accession>A0A134A379</accession>
<protein>
    <submittedName>
        <fullName evidence="8">PspC domain protein</fullName>
    </submittedName>
</protein>
<evidence type="ECO:0000256" key="3">
    <source>
        <dbReference type="ARBA" id="ARBA00022692"/>
    </source>
</evidence>
<dbReference type="Proteomes" id="UP000070483">
    <property type="component" value="Unassembled WGS sequence"/>
</dbReference>
<dbReference type="InterPro" id="IPR052027">
    <property type="entry name" value="PspC"/>
</dbReference>
<name>A0A134A379_9FUSO</name>
<dbReference type="STRING" id="157687.HMPREF3180_01676"/>
<comment type="caution">
    <text evidence="8">The sequence shown here is derived from an EMBL/GenBank/DDBJ whole genome shotgun (WGS) entry which is preliminary data.</text>
</comment>
<dbReference type="PATRIC" id="fig|157687.3.peg.1670"/>
<reference evidence="9" key="1">
    <citation type="submission" date="2016-01" db="EMBL/GenBank/DDBJ databases">
        <authorList>
            <person name="Mitreva M."/>
            <person name="Pepin K.H."/>
            <person name="Mihindukulasuriya K.A."/>
            <person name="Fulton R."/>
            <person name="Fronick C."/>
            <person name="O'Laughlin M."/>
            <person name="Miner T."/>
            <person name="Herter B."/>
            <person name="Rosa B.A."/>
            <person name="Cordes M."/>
            <person name="Tomlinson C."/>
            <person name="Wollam A."/>
            <person name="Palsikar V.B."/>
            <person name="Mardis E.R."/>
            <person name="Wilson R.K."/>
        </authorList>
    </citation>
    <scope>NUCLEOTIDE SEQUENCE [LARGE SCALE GENOMIC DNA]</scope>
    <source>
        <strain evidence="9">KA00185</strain>
    </source>
</reference>
<gene>
    <name evidence="8" type="ORF">HMPREF3180_01676</name>
</gene>
<comment type="subcellular location">
    <subcellularLocation>
        <location evidence="1">Cell membrane</location>
        <topology evidence="1">Single-pass membrane protein</topology>
    </subcellularLocation>
</comment>